<evidence type="ECO:0000256" key="4">
    <source>
        <dbReference type="ARBA" id="ARBA00022517"/>
    </source>
</evidence>
<dbReference type="Pfam" id="PF02620">
    <property type="entry name" value="YceD"/>
    <property type="match status" value="1"/>
</dbReference>
<evidence type="ECO:0000256" key="5">
    <source>
        <dbReference type="ARBA" id="ARBA00031841"/>
    </source>
</evidence>
<dbReference type="PANTHER" id="PTHR38099:SF1">
    <property type="entry name" value="LARGE RIBOSOMAL RNA SUBUNIT ACCUMULATION PROTEIN YCED"/>
    <property type="match status" value="1"/>
</dbReference>
<dbReference type="OrthoDB" id="9786771at2"/>
<dbReference type="InterPro" id="IPR039255">
    <property type="entry name" value="YceD_bac"/>
</dbReference>
<organism evidence="6 7">
    <name type="scientific">Ketobacter alkanivorans</name>
    <dbReference type="NCBI Taxonomy" id="1917421"/>
    <lineage>
        <taxon>Bacteria</taxon>
        <taxon>Pseudomonadati</taxon>
        <taxon>Pseudomonadota</taxon>
        <taxon>Gammaproteobacteria</taxon>
        <taxon>Pseudomonadales</taxon>
        <taxon>Ketobacteraceae</taxon>
        <taxon>Ketobacter</taxon>
    </lineage>
</organism>
<dbReference type="GO" id="GO:0042254">
    <property type="term" value="P:ribosome biogenesis"/>
    <property type="evidence" value="ECO:0007669"/>
    <property type="project" value="UniProtKB-KW"/>
</dbReference>
<keyword evidence="4" id="KW-0690">Ribosome biogenesis</keyword>
<dbReference type="InterPro" id="IPR003772">
    <property type="entry name" value="YceD"/>
</dbReference>
<dbReference type="RefSeq" id="WP_101895998.1">
    <property type="nucleotide sequence ID" value="NZ_CP022684.1"/>
</dbReference>
<keyword evidence="7" id="KW-1185">Reference proteome</keyword>
<dbReference type="KEGG" id="kak:Kalk_20290"/>
<evidence type="ECO:0000256" key="2">
    <source>
        <dbReference type="ARBA" id="ARBA00010740"/>
    </source>
</evidence>
<dbReference type="PANTHER" id="PTHR38099">
    <property type="entry name" value="LARGE RIBOSOMAL RNA SUBUNIT ACCUMULATION PROTEIN YCED"/>
    <property type="match status" value="1"/>
</dbReference>
<dbReference type="AlphaFoldDB" id="A0A2K9LT28"/>
<reference evidence="7" key="1">
    <citation type="submission" date="2017-08" db="EMBL/GenBank/DDBJ databases">
        <title>Direct submision.</title>
        <authorList>
            <person name="Kim S.-J."/>
            <person name="Rhee S.-K."/>
        </authorList>
    </citation>
    <scope>NUCLEOTIDE SEQUENCE [LARGE SCALE GENOMIC DNA]</scope>
    <source>
        <strain evidence="7">GI5</strain>
    </source>
</reference>
<dbReference type="Proteomes" id="UP000235116">
    <property type="component" value="Chromosome"/>
</dbReference>
<dbReference type="EMBL" id="CP022684">
    <property type="protein sequence ID" value="AUM14625.1"/>
    <property type="molecule type" value="Genomic_DNA"/>
</dbReference>
<proteinExistence type="inferred from homology"/>
<gene>
    <name evidence="6" type="ORF">Kalk_20290</name>
</gene>
<sequence>MFEHPLPITIKPVKLARQEGKLTGFMPLKQLTTLAADCVSDEGRVEADLALRMERARPEIHGKASASVKLVCQRCLEPVDVKVDVSIDLGFVQTEEQISELPGSLEPFMLEEEEITLASLLEQELILALPIVAYHDACEPFPYAGKEEAEAAAVEEKPNPFAVLEQLKGSLKKSDK</sequence>
<comment type="function">
    <text evidence="1">Plays a role in synthesis, processing and/or stability of 23S rRNA.</text>
</comment>
<accession>A0A2K9LT28</accession>
<name>A0A2K9LT28_9GAMM</name>
<evidence type="ECO:0000256" key="1">
    <source>
        <dbReference type="ARBA" id="ARBA00002868"/>
    </source>
</evidence>
<evidence type="ECO:0000313" key="7">
    <source>
        <dbReference type="Proteomes" id="UP000235116"/>
    </source>
</evidence>
<protein>
    <recommendedName>
        <fullName evidence="3">Large ribosomal RNA subunit accumulation protein YceD</fullName>
    </recommendedName>
    <alternativeName>
        <fullName evidence="5">23S rRNA accumulation protein YceD</fullName>
    </alternativeName>
</protein>
<dbReference type="GO" id="GO:0005829">
    <property type="term" value="C:cytosol"/>
    <property type="evidence" value="ECO:0007669"/>
    <property type="project" value="TreeGrafter"/>
</dbReference>
<comment type="similarity">
    <text evidence="2">Belongs to the DUF177 domain family.</text>
</comment>
<evidence type="ECO:0000256" key="3">
    <source>
        <dbReference type="ARBA" id="ARBA00015716"/>
    </source>
</evidence>
<evidence type="ECO:0000313" key="6">
    <source>
        <dbReference type="EMBL" id="AUM14625.1"/>
    </source>
</evidence>